<dbReference type="Gene3D" id="3.90.550.10">
    <property type="entry name" value="Spore Coat Polysaccharide Biosynthesis Protein SpsA, Chain A"/>
    <property type="match status" value="1"/>
</dbReference>
<dbReference type="InterPro" id="IPR002495">
    <property type="entry name" value="Glyco_trans_8"/>
</dbReference>
<dbReference type="STRING" id="1385369.N825_01170"/>
<accession>W9HCV5</accession>
<dbReference type="Proteomes" id="UP000019486">
    <property type="component" value="Unassembled WGS sequence"/>
</dbReference>
<organism evidence="1 2">
    <name type="scientific">Skermanella stibiiresistens SB22</name>
    <dbReference type="NCBI Taxonomy" id="1385369"/>
    <lineage>
        <taxon>Bacteria</taxon>
        <taxon>Pseudomonadati</taxon>
        <taxon>Pseudomonadota</taxon>
        <taxon>Alphaproteobacteria</taxon>
        <taxon>Rhodospirillales</taxon>
        <taxon>Azospirillaceae</taxon>
        <taxon>Skermanella</taxon>
    </lineage>
</organism>
<evidence type="ECO:0000313" key="1">
    <source>
        <dbReference type="EMBL" id="EWY42537.1"/>
    </source>
</evidence>
<dbReference type="PANTHER" id="PTHR40036:SF1">
    <property type="entry name" value="MACROCIN O-METHYLTRANSFERASE"/>
    <property type="match status" value="1"/>
</dbReference>
<dbReference type="InterPro" id="IPR029044">
    <property type="entry name" value="Nucleotide-diphossugar_trans"/>
</dbReference>
<dbReference type="InterPro" id="IPR008884">
    <property type="entry name" value="TylF_MeTrfase"/>
</dbReference>
<keyword evidence="2" id="KW-1185">Reference proteome</keyword>
<name>W9HCV5_9PROT</name>
<protein>
    <submittedName>
        <fullName evidence="1">Methyltransferase</fullName>
    </submittedName>
</protein>
<dbReference type="EMBL" id="AVFL01000001">
    <property type="protein sequence ID" value="EWY42537.1"/>
    <property type="molecule type" value="Genomic_DNA"/>
</dbReference>
<dbReference type="SUPFAM" id="SSF53448">
    <property type="entry name" value="Nucleotide-diphospho-sugar transferases"/>
    <property type="match status" value="1"/>
</dbReference>
<dbReference type="Pfam" id="PF05711">
    <property type="entry name" value="TylF"/>
    <property type="match status" value="1"/>
</dbReference>
<reference evidence="1 2" key="1">
    <citation type="submission" date="2013-08" db="EMBL/GenBank/DDBJ databases">
        <title>The genome sequence of Skermanella stibiiresistens.</title>
        <authorList>
            <person name="Zhu W."/>
            <person name="Wang G."/>
        </authorList>
    </citation>
    <scope>NUCLEOTIDE SEQUENCE [LARGE SCALE GENOMIC DNA]</scope>
    <source>
        <strain evidence="1 2">SB22</strain>
    </source>
</reference>
<dbReference type="AlphaFoldDB" id="W9HCV5"/>
<dbReference type="PANTHER" id="PTHR40036">
    <property type="entry name" value="MACROCIN O-METHYLTRANSFERASE"/>
    <property type="match status" value="1"/>
</dbReference>
<dbReference type="Gene3D" id="3.40.50.150">
    <property type="entry name" value="Vaccinia Virus protein VP39"/>
    <property type="match status" value="1"/>
</dbReference>
<proteinExistence type="predicted"/>
<dbReference type="GO" id="GO:0016757">
    <property type="term" value="F:glycosyltransferase activity"/>
    <property type="evidence" value="ECO:0007669"/>
    <property type="project" value="InterPro"/>
</dbReference>
<gene>
    <name evidence="1" type="ORF">N825_01170</name>
</gene>
<dbReference type="InterPro" id="IPR029063">
    <property type="entry name" value="SAM-dependent_MTases_sf"/>
</dbReference>
<keyword evidence="1" id="KW-0489">Methyltransferase</keyword>
<dbReference type="GO" id="GO:0008168">
    <property type="term" value="F:methyltransferase activity"/>
    <property type="evidence" value="ECO:0007669"/>
    <property type="project" value="UniProtKB-KW"/>
</dbReference>
<dbReference type="Pfam" id="PF01501">
    <property type="entry name" value="Glyco_transf_8"/>
    <property type="match status" value="1"/>
</dbReference>
<evidence type="ECO:0000313" key="2">
    <source>
        <dbReference type="Proteomes" id="UP000019486"/>
    </source>
</evidence>
<sequence length="854" mass="94188">MTIFCDDVDAMADLAKLDQVSVEALDAIKTLGVKRAKFEAYARAAARGAFLYLDADIVVLDDISELAGVDRIAVCPDDLSGCQGIQNKRFPWRGNPALERTSYFNSGVIAVPAGKAALFADIHQASLDEECWQAHIEPGVLYDNHFLVARLLLRDEPLFELDAEIYNWQGLRDNDFTPVVERRGKRLVNRANPAKWLKIAHFAGVAEPDDFLFAIDPAIGSAIAQAATEPARSSVESPLVMLLAGLAPHFDEPLPDPHTSVLARHLIAELRELTRTGLAKPYEGRGSYLLDRTAMLSLAYSVPTSKVRWNGLQCGGAYLTGPEYAFIEDIVQRHGIRTVIEIGAGETSILFKRLGVDALSIDATEGPWLWRAQEAGCRAMRIGFDTSERLFDGEALERAIGGFSREVDLVFVDSPVGTLNRAGVLDQILSHVSTKRVLFHDAMRDGVNLFRHMNRYGLSVAGMLESDRGMVLCSTGGEIAAVPNGHPADIIIDQPDFRLTTTDLMIAVAPGQSFEIAVELVNQSPRTLSSDFVHPVMLSYHWLNADGTIHLFDAPRTRLPFDLRRGGRASIPMTIVAPTQSSMFRLEIDMVQEGVAWLGERHPAGKCQVKCLVDPNAASAAQGRLPHFVESEFADLWSRFRDRTMVPWSVLYSAYRAARHVAEAGIPGDIVECGVWRGGCAAVMAEALALAGVTDRRVLLFDTFAGMTEPDERDWMVGAPEKQAAPIYRARRQEGFTDWAFATRDEAVATLRETSYPFHNFVLIKGAVEETIPTKVPDLGDIAVLRLDTDFHQSTKHELEHFYPRLVSGGVLICDDYGWWNGARLAFDEYMADNKLRLLLSIDPYSGAALAIKP</sequence>
<keyword evidence="1" id="KW-0808">Transferase</keyword>
<comment type="caution">
    <text evidence="1">The sequence shown here is derived from an EMBL/GenBank/DDBJ whole genome shotgun (WGS) entry which is preliminary data.</text>
</comment>
<dbReference type="SUPFAM" id="SSF53335">
    <property type="entry name" value="S-adenosyl-L-methionine-dependent methyltransferases"/>
    <property type="match status" value="1"/>
</dbReference>
<dbReference type="GO" id="GO:0032259">
    <property type="term" value="P:methylation"/>
    <property type="evidence" value="ECO:0007669"/>
    <property type="project" value="UniProtKB-KW"/>
</dbReference>